<reference evidence="2 3" key="1">
    <citation type="submission" date="2019-02" db="EMBL/GenBank/DDBJ databases">
        <title>Deep-cultivation of Planctomycetes and their phenomic and genomic characterization uncovers novel biology.</title>
        <authorList>
            <person name="Wiegand S."/>
            <person name="Jogler M."/>
            <person name="Boedeker C."/>
            <person name="Pinto D."/>
            <person name="Vollmers J."/>
            <person name="Rivas-Marin E."/>
            <person name="Kohn T."/>
            <person name="Peeters S.H."/>
            <person name="Heuer A."/>
            <person name="Rast P."/>
            <person name="Oberbeckmann S."/>
            <person name="Bunk B."/>
            <person name="Jeske O."/>
            <person name="Meyerdierks A."/>
            <person name="Storesund J.E."/>
            <person name="Kallscheuer N."/>
            <person name="Luecker S."/>
            <person name="Lage O.M."/>
            <person name="Pohl T."/>
            <person name="Merkel B.J."/>
            <person name="Hornburger P."/>
            <person name="Mueller R.-W."/>
            <person name="Bruemmer F."/>
            <person name="Labrenz M."/>
            <person name="Spormann A.M."/>
            <person name="Op den Camp H."/>
            <person name="Overmann J."/>
            <person name="Amann R."/>
            <person name="Jetten M.S.M."/>
            <person name="Mascher T."/>
            <person name="Medema M.H."/>
            <person name="Devos D.P."/>
            <person name="Kaster A.-K."/>
            <person name="Ovreas L."/>
            <person name="Rohde M."/>
            <person name="Galperin M.Y."/>
            <person name="Jogler C."/>
        </authorList>
    </citation>
    <scope>NUCLEOTIDE SEQUENCE [LARGE SCALE GENOMIC DNA]</scope>
    <source>
        <strain evidence="2 3">Pan189</strain>
    </source>
</reference>
<proteinExistence type="predicted"/>
<accession>A0A517R4T8</accession>
<evidence type="ECO:0000313" key="2">
    <source>
        <dbReference type="EMBL" id="QDT38895.1"/>
    </source>
</evidence>
<evidence type="ECO:0000313" key="3">
    <source>
        <dbReference type="Proteomes" id="UP000317318"/>
    </source>
</evidence>
<organism evidence="2 3">
    <name type="scientific">Stratiformator vulcanicus</name>
    <dbReference type="NCBI Taxonomy" id="2527980"/>
    <lineage>
        <taxon>Bacteria</taxon>
        <taxon>Pseudomonadati</taxon>
        <taxon>Planctomycetota</taxon>
        <taxon>Planctomycetia</taxon>
        <taxon>Planctomycetales</taxon>
        <taxon>Planctomycetaceae</taxon>
        <taxon>Stratiformator</taxon>
    </lineage>
</organism>
<feature type="region of interest" description="Disordered" evidence="1">
    <location>
        <begin position="261"/>
        <end position="300"/>
    </location>
</feature>
<sequence length="300" mass="33612">MLPQAQRHAVPPLRLGEGWGEGVRRLFIEQPRQDALSREIKSKQRCRWINAPPAPHPAYRPPSPEGEGPWLLPQAQRHEVPPLRSGEGWGEGVRRRFIGQPRSNALLREVKSERRCRWINAPPSPHPAFGHLLPREKARGCCRRHKGAQCPLSARERVGVRGCGGRLMDSRDRMLFRMKLRANSSAVGSTPHLPLIRPIGHLLPRGEGPWLLPQAQRCAVPPLRSGEGWGEGVRRRFIGQPRSNALLREVKSERRCRWINAPPAPHPAYRPPSPERRRPVVAAAGTKVRSAPSPLGRGLG</sequence>
<dbReference type="KEGG" id="svp:Pan189_32940"/>
<keyword evidence="3" id="KW-1185">Reference proteome</keyword>
<evidence type="ECO:0000256" key="1">
    <source>
        <dbReference type="SAM" id="MobiDB-lite"/>
    </source>
</evidence>
<feature type="compositionally biased region" description="Pro residues" evidence="1">
    <location>
        <begin position="262"/>
        <end position="272"/>
    </location>
</feature>
<gene>
    <name evidence="2" type="ORF">Pan189_32940</name>
</gene>
<protein>
    <submittedName>
        <fullName evidence="2">Uncharacterized protein</fullName>
    </submittedName>
</protein>
<dbReference type="AlphaFoldDB" id="A0A517R4T8"/>
<dbReference type="Proteomes" id="UP000317318">
    <property type="component" value="Chromosome"/>
</dbReference>
<name>A0A517R4T8_9PLAN</name>
<dbReference type="EMBL" id="CP036268">
    <property type="protein sequence ID" value="QDT38895.1"/>
    <property type="molecule type" value="Genomic_DNA"/>
</dbReference>